<organism evidence="1 2">
    <name type="scientific">Undibacterium jejuense</name>
    <dbReference type="NCBI Taxonomy" id="1344949"/>
    <lineage>
        <taxon>Bacteria</taxon>
        <taxon>Pseudomonadati</taxon>
        <taxon>Pseudomonadota</taxon>
        <taxon>Betaproteobacteria</taxon>
        <taxon>Burkholderiales</taxon>
        <taxon>Oxalobacteraceae</taxon>
        <taxon>Undibacterium</taxon>
    </lineage>
</organism>
<dbReference type="Proteomes" id="UP000634011">
    <property type="component" value="Unassembled WGS sequence"/>
</dbReference>
<evidence type="ECO:0000313" key="1">
    <source>
        <dbReference type="EMBL" id="MBC3860739.1"/>
    </source>
</evidence>
<evidence type="ECO:0000313" key="2">
    <source>
        <dbReference type="Proteomes" id="UP000634011"/>
    </source>
</evidence>
<gene>
    <name evidence="1" type="ORF">H8K32_01405</name>
</gene>
<dbReference type="EMBL" id="JACOFV010000001">
    <property type="protein sequence ID" value="MBC3860739.1"/>
    <property type="molecule type" value="Genomic_DNA"/>
</dbReference>
<proteinExistence type="predicted"/>
<dbReference type="InterPro" id="IPR038763">
    <property type="entry name" value="DHH_sf"/>
</dbReference>
<dbReference type="AlphaFoldDB" id="A0A923HBQ9"/>
<comment type="caution">
    <text evidence="1">The sequence shown here is derived from an EMBL/GenBank/DDBJ whole genome shotgun (WGS) entry which is preliminary data.</text>
</comment>
<accession>A0A923HBQ9</accession>
<sequence length="328" mass="37289">MDSISESKPVCYDIFNGDADGICALHQLRMAFPQEAIEVTGVKRDIALLEKIQVRAGDHLTVLDISLDTNVDALRRHLDAGAFVTYFDHHEAKSAFQHPRLEMHWSAARDVCTSILVSRFLEDRYVMWAIVAAFGDNLIHTANGMCMQQGLTWVDRGQLQELGKLLNYNAYGEQLSDLHVHPAELYREVHRFANPFDFIRSSPHFLALQFAYAEELTYLNDLHPVEVRKQSIIYILPDASWSRRISGLLANKLHEEQREFSFAVLTPKTTGGYVVSVRSAHPEAKPASEFCSSFPQGGGRQLAAGINHLEVAEVEQFFRRFFEYFEDI</sequence>
<protein>
    <submittedName>
        <fullName evidence="1">Acetyltransferase</fullName>
    </submittedName>
</protein>
<dbReference type="SUPFAM" id="SSF64182">
    <property type="entry name" value="DHH phosphoesterases"/>
    <property type="match status" value="1"/>
</dbReference>
<dbReference type="RefSeq" id="WP_186910666.1">
    <property type="nucleotide sequence ID" value="NZ_JACOFV010000001.1"/>
</dbReference>
<keyword evidence="2" id="KW-1185">Reference proteome</keyword>
<reference evidence="1" key="1">
    <citation type="submission" date="2020-08" db="EMBL/GenBank/DDBJ databases">
        <title>Novel species isolated from subtropical streams in China.</title>
        <authorList>
            <person name="Lu H."/>
        </authorList>
    </citation>
    <scope>NUCLEOTIDE SEQUENCE</scope>
    <source>
        <strain evidence="1">KACC 12607</strain>
    </source>
</reference>
<name>A0A923HBQ9_9BURK</name>